<dbReference type="Proteomes" id="UP000789595">
    <property type="component" value="Unassembled WGS sequence"/>
</dbReference>
<dbReference type="PANTHER" id="PTHR24189:SF50">
    <property type="entry name" value="ANKYRIN REPEAT AND SOCS BOX PROTEIN 2"/>
    <property type="match status" value="1"/>
</dbReference>
<keyword evidence="1" id="KW-0677">Repeat</keyword>
<feature type="repeat" description="ANK" evidence="3">
    <location>
        <begin position="2"/>
        <end position="34"/>
    </location>
</feature>
<evidence type="ECO:0000313" key="5">
    <source>
        <dbReference type="EMBL" id="CAH0378985.1"/>
    </source>
</evidence>
<evidence type="ECO:0000313" key="6">
    <source>
        <dbReference type="Proteomes" id="UP000789595"/>
    </source>
</evidence>
<reference evidence="5" key="2">
    <citation type="submission" date="2021-11" db="EMBL/GenBank/DDBJ databases">
        <authorList>
            <consortium name="Genoscope - CEA"/>
            <person name="William W."/>
        </authorList>
    </citation>
    <scope>NUCLEOTIDE SEQUENCE</scope>
</reference>
<protein>
    <submittedName>
        <fullName evidence="4">Uncharacterized protein</fullName>
    </submittedName>
</protein>
<dbReference type="PANTHER" id="PTHR24189">
    <property type="entry name" value="MYOTROPHIN"/>
    <property type="match status" value="1"/>
</dbReference>
<organism evidence="4">
    <name type="scientific">Pelagomonas calceolata</name>
    <dbReference type="NCBI Taxonomy" id="35677"/>
    <lineage>
        <taxon>Eukaryota</taxon>
        <taxon>Sar</taxon>
        <taxon>Stramenopiles</taxon>
        <taxon>Ochrophyta</taxon>
        <taxon>Pelagophyceae</taxon>
        <taxon>Pelagomonadales</taxon>
        <taxon>Pelagomonadaceae</taxon>
        <taxon>Pelagomonas</taxon>
    </lineage>
</organism>
<dbReference type="SMART" id="SM00248">
    <property type="entry name" value="ANK"/>
    <property type="match status" value="4"/>
</dbReference>
<dbReference type="OrthoDB" id="194358at2759"/>
<keyword evidence="2 3" id="KW-0040">ANK repeat</keyword>
<dbReference type="EMBL" id="HBIW01010532">
    <property type="protein sequence ID" value="CAE0693550.1"/>
    <property type="molecule type" value="Transcribed_RNA"/>
</dbReference>
<dbReference type="Gene3D" id="1.25.40.20">
    <property type="entry name" value="Ankyrin repeat-containing domain"/>
    <property type="match status" value="1"/>
</dbReference>
<gene>
    <name evidence="4" type="ORF">PCAL00307_LOCUS8986</name>
    <name evidence="5" type="ORF">PECAL_6P05880</name>
</gene>
<evidence type="ECO:0000313" key="4">
    <source>
        <dbReference type="EMBL" id="CAE0693550.1"/>
    </source>
</evidence>
<dbReference type="SUPFAM" id="SSF48403">
    <property type="entry name" value="Ankyrin repeat"/>
    <property type="match status" value="1"/>
</dbReference>
<sequence length="243" mass="26344">MAYMAPIHKAAREGNVAALRRILAGGVSPDVLDDNPGERWSPLLHLLEHHDRDDSDTSDRVACFKLLRDAGANLEARTGGHPQASTVLHFAAKGRTTILSLLLEAGVNVNVTNSGGYTPLHWAAAGHIGVRRSTECVELLLKAGAAVNVATTSGGPLLLGATPFAVALREETLRHMWPVFLRAGADIPTNNTDPYIQRVKSAGGFKRYEQAHLARLTAILETPLLPPELVRKILEFWLHAGYY</sequence>
<dbReference type="EMBL" id="CAKKNE010000006">
    <property type="protein sequence ID" value="CAH0378985.1"/>
    <property type="molecule type" value="Genomic_DNA"/>
</dbReference>
<name>A0A7S3ZTK6_9STRA</name>
<evidence type="ECO:0000256" key="3">
    <source>
        <dbReference type="PROSITE-ProRule" id="PRU00023"/>
    </source>
</evidence>
<dbReference type="InterPro" id="IPR050745">
    <property type="entry name" value="Multifunctional_regulatory"/>
</dbReference>
<proteinExistence type="predicted"/>
<dbReference type="PROSITE" id="PS50088">
    <property type="entry name" value="ANK_REPEAT"/>
    <property type="match status" value="2"/>
</dbReference>
<accession>A0A7S3ZTK6</accession>
<dbReference type="InterPro" id="IPR002110">
    <property type="entry name" value="Ankyrin_rpt"/>
</dbReference>
<dbReference type="InterPro" id="IPR036770">
    <property type="entry name" value="Ankyrin_rpt-contain_sf"/>
</dbReference>
<reference evidence="4" key="1">
    <citation type="submission" date="2021-01" db="EMBL/GenBank/DDBJ databases">
        <authorList>
            <person name="Corre E."/>
            <person name="Pelletier E."/>
            <person name="Niang G."/>
            <person name="Scheremetjew M."/>
            <person name="Finn R."/>
            <person name="Kale V."/>
            <person name="Holt S."/>
            <person name="Cochrane G."/>
            <person name="Meng A."/>
            <person name="Brown T."/>
            <person name="Cohen L."/>
        </authorList>
    </citation>
    <scope>NUCLEOTIDE SEQUENCE</scope>
    <source>
        <strain evidence="4">CCMP1756</strain>
    </source>
</reference>
<dbReference type="AlphaFoldDB" id="A0A7S3ZTK6"/>
<evidence type="ECO:0000256" key="1">
    <source>
        <dbReference type="ARBA" id="ARBA00022737"/>
    </source>
</evidence>
<dbReference type="Pfam" id="PF12796">
    <property type="entry name" value="Ank_2"/>
    <property type="match status" value="1"/>
</dbReference>
<feature type="repeat" description="ANK" evidence="3">
    <location>
        <begin position="115"/>
        <end position="152"/>
    </location>
</feature>
<keyword evidence="6" id="KW-1185">Reference proteome</keyword>
<evidence type="ECO:0000256" key="2">
    <source>
        <dbReference type="ARBA" id="ARBA00023043"/>
    </source>
</evidence>